<dbReference type="Proteomes" id="UP000460435">
    <property type="component" value="Unassembled WGS sequence"/>
</dbReference>
<evidence type="ECO:0000313" key="1">
    <source>
        <dbReference type="EMBL" id="NDL61144.1"/>
    </source>
</evidence>
<dbReference type="SUPFAM" id="SSF52540">
    <property type="entry name" value="P-loop containing nucleoside triphosphate hydrolases"/>
    <property type="match status" value="1"/>
</dbReference>
<reference evidence="1 2" key="1">
    <citation type="submission" date="2019-11" db="EMBL/GenBank/DDBJ databases">
        <authorList>
            <person name="Li X.-J."/>
            <person name="Feng X.-M."/>
        </authorList>
    </citation>
    <scope>NUCLEOTIDE SEQUENCE [LARGE SCALE GENOMIC DNA]</scope>
    <source>
        <strain evidence="1 2">XMNu-373</strain>
    </source>
</reference>
<dbReference type="EMBL" id="WLZY01000021">
    <property type="protein sequence ID" value="NDL61144.1"/>
    <property type="molecule type" value="Genomic_DNA"/>
</dbReference>
<keyword evidence="2" id="KW-1185">Reference proteome</keyword>
<dbReference type="InterPro" id="IPR027417">
    <property type="entry name" value="P-loop_NTPase"/>
</dbReference>
<accession>A0A7K3MD04</accession>
<dbReference type="RefSeq" id="WP_162453860.1">
    <property type="nucleotide sequence ID" value="NZ_WLZY01000021.1"/>
</dbReference>
<organism evidence="1 2">
    <name type="scientific">Phytoactinopolyspora mesophila</name>
    <dbReference type="NCBI Taxonomy" id="2650750"/>
    <lineage>
        <taxon>Bacteria</taxon>
        <taxon>Bacillati</taxon>
        <taxon>Actinomycetota</taxon>
        <taxon>Actinomycetes</taxon>
        <taxon>Jiangellales</taxon>
        <taxon>Jiangellaceae</taxon>
        <taxon>Phytoactinopolyspora</taxon>
    </lineage>
</organism>
<evidence type="ECO:0000313" key="2">
    <source>
        <dbReference type="Proteomes" id="UP000460435"/>
    </source>
</evidence>
<dbReference type="AlphaFoldDB" id="A0A7K3MD04"/>
<name>A0A7K3MD04_9ACTN</name>
<proteinExistence type="predicted"/>
<sequence>MVADSVLCTHLTSYVVESETDYAAENIGPREVAPIRVERLRRTGVDALSRILGHRYEWVEEGDIAVGMAADLFPHVRCAHDGAAIDIWQMSAAERWVHYVLWCLRSAGPTEVVLIDEPESCLATPGHAAFLDEIARITYAVGCQTVIATHSEAMIRRVAPECQRLVTRGANGGKITNVTSAERVLSALSLEPHHVQAVVYVEDDMASRILDAIIRRFASHAAAQFDVVSSGGSDEAAHAFRVTRRSRRLVSMCVLDGDLRTKNEYADCLFLPGGSPEEELVSALAQDPERAAEYLETDVQTLLVAVDKSRFAVHQRVFDVIRTSLGWRGPGLVIDRCIDVWLANGQVAEEARVLASALIARMITSVDK</sequence>
<comment type="caution">
    <text evidence="1">The sequence shown here is derived from an EMBL/GenBank/DDBJ whole genome shotgun (WGS) entry which is preliminary data.</text>
</comment>
<evidence type="ECO:0008006" key="3">
    <source>
        <dbReference type="Google" id="ProtNLM"/>
    </source>
</evidence>
<gene>
    <name evidence="1" type="ORF">F7O44_29160</name>
</gene>
<protein>
    <recommendedName>
        <fullName evidence="3">AAA family ATPase</fullName>
    </recommendedName>
</protein>